<dbReference type="Proteomes" id="UP000275368">
    <property type="component" value="Chromosome"/>
</dbReference>
<name>A0A3G9IIZ9_9BACL</name>
<dbReference type="InterPro" id="IPR014710">
    <property type="entry name" value="RmlC-like_jellyroll"/>
</dbReference>
<dbReference type="PROSITE" id="PS50042">
    <property type="entry name" value="CNMP_BINDING_3"/>
    <property type="match status" value="1"/>
</dbReference>
<dbReference type="AlphaFoldDB" id="A0A3G9IIZ9"/>
<evidence type="ECO:0000313" key="3">
    <source>
        <dbReference type="EMBL" id="BBH18977.1"/>
    </source>
</evidence>
<dbReference type="Pfam" id="PF00027">
    <property type="entry name" value="cNMP_binding"/>
    <property type="match status" value="1"/>
</dbReference>
<feature type="domain" description="Cyclic nucleotide-binding" evidence="2">
    <location>
        <begin position="1"/>
        <end position="81"/>
    </location>
</feature>
<dbReference type="CDD" id="cd00038">
    <property type="entry name" value="CAP_ED"/>
    <property type="match status" value="1"/>
</dbReference>
<dbReference type="EMBL" id="AP019308">
    <property type="protein sequence ID" value="BBH18977.1"/>
    <property type="molecule type" value="Genomic_DNA"/>
</dbReference>
<proteinExistence type="predicted"/>
<evidence type="ECO:0000313" key="4">
    <source>
        <dbReference type="Proteomes" id="UP000275368"/>
    </source>
</evidence>
<sequence>MKKGKVRLYKLGAEGKQFTSDILNEGNVFGEMDIISFGTRDHYIETLEESHICLMNKDRFESFLIQRPRFMMTLLKEVIELSV</sequence>
<accession>A0A3G9IIZ9</accession>
<evidence type="ECO:0000259" key="2">
    <source>
        <dbReference type="PROSITE" id="PS50042"/>
    </source>
</evidence>
<dbReference type="InterPro" id="IPR018490">
    <property type="entry name" value="cNMP-bd_dom_sf"/>
</dbReference>
<protein>
    <recommendedName>
        <fullName evidence="2">Cyclic nucleotide-binding domain-containing protein</fullName>
    </recommendedName>
</protein>
<reference evidence="3 4" key="1">
    <citation type="submission" date="2018-11" db="EMBL/GenBank/DDBJ databases">
        <title>Complete genome sequence of Paenibacillus baekrokdamisoli strain KCTC 33723.</title>
        <authorList>
            <person name="Kang S.W."/>
            <person name="Lee K.C."/>
            <person name="Kim K.K."/>
            <person name="Kim J.S."/>
            <person name="Kim D.S."/>
            <person name="Ko S.H."/>
            <person name="Yang S.H."/>
            <person name="Lee J.S."/>
        </authorList>
    </citation>
    <scope>NUCLEOTIDE SEQUENCE [LARGE SCALE GENOMIC DNA]</scope>
    <source>
        <strain evidence="3 4">KCTC 33723</strain>
    </source>
</reference>
<organism evidence="3 4">
    <name type="scientific">Paenibacillus baekrokdamisoli</name>
    <dbReference type="NCBI Taxonomy" id="1712516"/>
    <lineage>
        <taxon>Bacteria</taxon>
        <taxon>Bacillati</taxon>
        <taxon>Bacillota</taxon>
        <taxon>Bacilli</taxon>
        <taxon>Bacillales</taxon>
        <taxon>Paenibacillaceae</taxon>
        <taxon>Paenibacillus</taxon>
    </lineage>
</organism>
<gene>
    <name evidence="3" type="ORF">Back11_03220</name>
</gene>
<dbReference type="InterPro" id="IPR000595">
    <property type="entry name" value="cNMP-bd_dom"/>
</dbReference>
<keyword evidence="4" id="KW-1185">Reference proteome</keyword>
<dbReference type="KEGG" id="pbk:Back11_03220"/>
<evidence type="ECO:0000256" key="1">
    <source>
        <dbReference type="ARBA" id="ARBA00023159"/>
    </source>
</evidence>
<dbReference type="Gene3D" id="2.60.120.10">
    <property type="entry name" value="Jelly Rolls"/>
    <property type="match status" value="1"/>
</dbReference>
<dbReference type="SUPFAM" id="SSF51206">
    <property type="entry name" value="cAMP-binding domain-like"/>
    <property type="match status" value="1"/>
</dbReference>
<keyword evidence="1" id="KW-0010">Activator</keyword>